<gene>
    <name evidence="1" type="ORF">Back11_03550</name>
</gene>
<dbReference type="EMBL" id="AP019308">
    <property type="protein sequence ID" value="BBH19010.1"/>
    <property type="molecule type" value="Genomic_DNA"/>
</dbReference>
<name>A0A3G9IJC8_9BACL</name>
<dbReference type="PROSITE" id="PS51257">
    <property type="entry name" value="PROKAR_LIPOPROTEIN"/>
    <property type="match status" value="1"/>
</dbReference>
<dbReference type="OrthoDB" id="2970447at2"/>
<evidence type="ECO:0000313" key="2">
    <source>
        <dbReference type="Proteomes" id="UP000275368"/>
    </source>
</evidence>
<keyword evidence="2" id="KW-1185">Reference proteome</keyword>
<dbReference type="Proteomes" id="UP000275368">
    <property type="component" value="Chromosome"/>
</dbReference>
<dbReference type="AlphaFoldDB" id="A0A3G9IJC8"/>
<sequence length="114" mass="12762">MNKLGFIPILLLLVLTLTGCNLFESKKDIPIEMVAFNSLTDEEKDLIPASPKDSIVKKVTVNGEIESVIDKNYNKDEVYSVTFNNTETNSSGNLMVFFDLDKKTFVGKSKHSLE</sequence>
<proteinExistence type="predicted"/>
<organism evidence="1 2">
    <name type="scientific">Paenibacillus baekrokdamisoli</name>
    <dbReference type="NCBI Taxonomy" id="1712516"/>
    <lineage>
        <taxon>Bacteria</taxon>
        <taxon>Bacillati</taxon>
        <taxon>Bacillota</taxon>
        <taxon>Bacilli</taxon>
        <taxon>Bacillales</taxon>
        <taxon>Paenibacillaceae</taxon>
        <taxon>Paenibacillus</taxon>
    </lineage>
</organism>
<dbReference type="RefSeq" id="WP_125665744.1">
    <property type="nucleotide sequence ID" value="NZ_AP019308.1"/>
</dbReference>
<reference evidence="1 2" key="1">
    <citation type="submission" date="2018-11" db="EMBL/GenBank/DDBJ databases">
        <title>Complete genome sequence of Paenibacillus baekrokdamisoli strain KCTC 33723.</title>
        <authorList>
            <person name="Kang S.W."/>
            <person name="Lee K.C."/>
            <person name="Kim K.K."/>
            <person name="Kim J.S."/>
            <person name="Kim D.S."/>
            <person name="Ko S.H."/>
            <person name="Yang S.H."/>
            <person name="Lee J.S."/>
        </authorList>
    </citation>
    <scope>NUCLEOTIDE SEQUENCE [LARGE SCALE GENOMIC DNA]</scope>
    <source>
        <strain evidence="1 2">KCTC 33723</strain>
    </source>
</reference>
<evidence type="ECO:0000313" key="1">
    <source>
        <dbReference type="EMBL" id="BBH19010.1"/>
    </source>
</evidence>
<accession>A0A3G9IJC8</accession>
<dbReference type="KEGG" id="pbk:Back11_03550"/>
<protein>
    <submittedName>
        <fullName evidence="1">Uncharacterized protein</fullName>
    </submittedName>
</protein>